<dbReference type="AlphaFoldDB" id="A0A1S1J230"/>
<dbReference type="GO" id="GO:0016757">
    <property type="term" value="F:glycosyltransferase activity"/>
    <property type="evidence" value="ECO:0007669"/>
    <property type="project" value="InterPro"/>
</dbReference>
<dbReference type="CDD" id="cd03801">
    <property type="entry name" value="GT4_PimA-like"/>
    <property type="match status" value="1"/>
</dbReference>
<dbReference type="Proteomes" id="UP000180252">
    <property type="component" value="Unassembled WGS sequence"/>
</dbReference>
<dbReference type="InterPro" id="IPR001296">
    <property type="entry name" value="Glyco_trans_1"/>
</dbReference>
<evidence type="ECO:0000313" key="5">
    <source>
        <dbReference type="Proteomes" id="UP000198319"/>
    </source>
</evidence>
<dbReference type="Gene3D" id="3.40.50.2000">
    <property type="entry name" value="Glycogen Phosphorylase B"/>
    <property type="match status" value="2"/>
</dbReference>
<dbReference type="OrthoDB" id="1096251at2"/>
<dbReference type="SUPFAM" id="SSF53756">
    <property type="entry name" value="UDP-Glycosyltransferase/glycogen phosphorylase"/>
    <property type="match status" value="1"/>
</dbReference>
<evidence type="ECO:0000313" key="2">
    <source>
        <dbReference type="EMBL" id="OHT44642.1"/>
    </source>
</evidence>
<dbReference type="PANTHER" id="PTHR45947:SF3">
    <property type="entry name" value="SULFOQUINOVOSYL TRANSFERASE SQD2"/>
    <property type="match status" value="1"/>
</dbReference>
<reference evidence="4" key="2">
    <citation type="submission" date="2016-09" db="EMBL/GenBank/DDBJ databases">
        <authorList>
            <person name="Chen S."/>
            <person name="Walker E."/>
        </authorList>
    </citation>
    <scope>NUCLEOTIDE SEQUENCE [LARGE SCALE GENOMIC DNA]</scope>
    <source>
        <strain evidence="4">MSU</strain>
    </source>
</reference>
<keyword evidence="5" id="KW-1185">Reference proteome</keyword>
<gene>
    <name evidence="3" type="ORF">B0A71_11765</name>
    <name evidence="2" type="ORF">BHE19_13105</name>
</gene>
<dbReference type="RefSeq" id="WP_070907871.1">
    <property type="nucleotide sequence ID" value="NZ_MIKE01000024.1"/>
</dbReference>
<reference evidence="2" key="1">
    <citation type="submission" date="2016-09" db="EMBL/GenBank/DDBJ databases">
        <authorList>
            <person name="Capua I."/>
            <person name="De Benedictis P."/>
            <person name="Joannis T."/>
            <person name="Lombin L.H."/>
            <person name="Cattoli G."/>
        </authorList>
    </citation>
    <scope>NUCLEOTIDE SEQUENCE [LARGE SCALE GENOMIC DNA]</scope>
    <source>
        <strain evidence="2">MSU</strain>
    </source>
</reference>
<name>A0A1S1J230_9FLAO</name>
<dbReference type="PANTHER" id="PTHR45947">
    <property type="entry name" value="SULFOQUINOVOSYL TRANSFERASE SQD2"/>
    <property type="match status" value="1"/>
</dbReference>
<feature type="domain" description="Glycosyl transferase family 1" evidence="1">
    <location>
        <begin position="236"/>
        <end position="393"/>
    </location>
</feature>
<protein>
    <recommendedName>
        <fullName evidence="1">Glycosyl transferase family 1 domain-containing protein</fullName>
    </recommendedName>
</protein>
<proteinExistence type="predicted"/>
<dbReference type="Proteomes" id="UP000198319">
    <property type="component" value="Unassembled WGS sequence"/>
</dbReference>
<evidence type="ECO:0000313" key="3">
    <source>
        <dbReference type="EMBL" id="OXB19220.1"/>
    </source>
</evidence>
<dbReference type="InterPro" id="IPR050194">
    <property type="entry name" value="Glycosyltransferase_grp1"/>
</dbReference>
<evidence type="ECO:0000313" key="4">
    <source>
        <dbReference type="Proteomes" id="UP000180252"/>
    </source>
</evidence>
<reference evidence="3 5" key="3">
    <citation type="submission" date="2016-11" db="EMBL/GenBank/DDBJ databases">
        <title>Whole genomes of Flavobacteriaceae.</title>
        <authorList>
            <person name="Stine C."/>
            <person name="Li C."/>
            <person name="Tadesse D."/>
        </authorList>
    </citation>
    <scope>NUCLEOTIDE SEQUENCE [LARGE SCALE GENOMIC DNA]</scope>
    <source>
        <strain evidence="3 5">ATCC BAA-2541</strain>
    </source>
</reference>
<dbReference type="Pfam" id="PF00534">
    <property type="entry name" value="Glycos_transf_1"/>
    <property type="match status" value="1"/>
</dbReference>
<dbReference type="EMBL" id="MUHG01000018">
    <property type="protein sequence ID" value="OXB19220.1"/>
    <property type="molecule type" value="Genomic_DNA"/>
</dbReference>
<dbReference type="EMBL" id="MIKE01000024">
    <property type="protein sequence ID" value="OHT44642.1"/>
    <property type="molecule type" value="Genomic_DNA"/>
</dbReference>
<accession>A0A1S1J230</accession>
<evidence type="ECO:0000259" key="1">
    <source>
        <dbReference type="Pfam" id="PF00534"/>
    </source>
</evidence>
<dbReference type="STRING" id="1278819.BHE19_13105"/>
<sequence>MKILWIVNTIFPAPSIAMKKETPVIGGWMYGLAEQISKQENVQLAVATTYGGNEFMKMTIDTIVYYLLPCKNNIKYDKSLENLWHEVYNEFTPDVLHIHGTEFAHGLACMRILPNLKYVISIQGLVGIYSRYYYGGLSFWDIAKNISFRDIARFDTIFQQKNKFVVRSKNELEYLQRTNHVIGRTSWDYVHTKGRQSSINYHFGNESLRDAFYSAKKWSLDNCQQHSLFLSQAGYPIKGLHQVIKALAILKVDFPNLKIKVGGGNITKNETFNDKIKLSGYGKYVRKLLKKHNLDQDVVFLGSLSEEQMVIEYQRAHLFICPSSIENSPNSLGEAQLLGTPVIASYVGGIIDMVEDGKTGLLYRFEEVEMLAQNIRRIFENDEFAILLSKNAQIASSLRHDRIINVNNTLAIYNQIVNA</sequence>
<comment type="caution">
    <text evidence="2">The sequence shown here is derived from an EMBL/GenBank/DDBJ whole genome shotgun (WGS) entry which is preliminary data.</text>
</comment>
<organism evidence="2 4">
    <name type="scientific">Flavobacterium tructae</name>
    <dbReference type="NCBI Taxonomy" id="1114873"/>
    <lineage>
        <taxon>Bacteria</taxon>
        <taxon>Pseudomonadati</taxon>
        <taxon>Bacteroidota</taxon>
        <taxon>Flavobacteriia</taxon>
        <taxon>Flavobacteriales</taxon>
        <taxon>Flavobacteriaceae</taxon>
        <taxon>Flavobacterium</taxon>
    </lineage>
</organism>